<name>A0ABW0RH35_9BACL</name>
<sequence length="113" mass="13319">MHAPNFKTNVMYERATDLLFEVYCDTENLEEAQAMPLRQSALYIVRKITCAIVERNHKMKMKLLNQAKEKIVALRDESYELYEEGVIDGYMIDDFAEQLLKLINYQFGKMKKS</sequence>
<dbReference type="EMBL" id="JBHSNQ010000181">
    <property type="protein sequence ID" value="MFC5542800.1"/>
    <property type="molecule type" value="Genomic_DNA"/>
</dbReference>
<comment type="caution">
    <text evidence="2">The sequence shown here is derived from an EMBL/GenBank/DDBJ whole genome shotgun (WGS) entry which is preliminary data.</text>
</comment>
<organism evidence="2 3">
    <name type="scientific">Ureibacillus suwonensis</name>
    <dbReference type="NCBI Taxonomy" id="313007"/>
    <lineage>
        <taxon>Bacteria</taxon>
        <taxon>Bacillati</taxon>
        <taxon>Bacillota</taxon>
        <taxon>Bacilli</taxon>
        <taxon>Bacillales</taxon>
        <taxon>Caryophanaceae</taxon>
        <taxon>Ureibacillus</taxon>
    </lineage>
</organism>
<dbReference type="SUPFAM" id="SSF158446">
    <property type="entry name" value="IVS-encoded protein-like"/>
    <property type="match status" value="1"/>
</dbReference>
<dbReference type="RefSeq" id="WP_390310237.1">
    <property type="nucleotide sequence ID" value="NZ_JBHSNQ010000181.1"/>
</dbReference>
<accession>A0ABW0RH35</accession>
<reference evidence="3" key="1">
    <citation type="journal article" date="2019" name="Int. J. Syst. Evol. Microbiol.">
        <title>The Global Catalogue of Microorganisms (GCM) 10K type strain sequencing project: providing services to taxonomists for standard genome sequencing and annotation.</title>
        <authorList>
            <consortium name="The Broad Institute Genomics Platform"/>
            <consortium name="The Broad Institute Genome Sequencing Center for Infectious Disease"/>
            <person name="Wu L."/>
            <person name="Ma J."/>
        </authorList>
    </citation>
    <scope>NUCLEOTIDE SEQUENCE [LARGE SCALE GENOMIC DNA]</scope>
    <source>
        <strain evidence="3">CCUG 56331</strain>
    </source>
</reference>
<evidence type="ECO:0000256" key="1">
    <source>
        <dbReference type="SAM" id="Coils"/>
    </source>
</evidence>
<gene>
    <name evidence="2" type="ORF">ACFPOH_13905</name>
</gene>
<feature type="coiled-coil region" evidence="1">
    <location>
        <begin position="57"/>
        <end position="84"/>
    </location>
</feature>
<keyword evidence="3" id="KW-1185">Reference proteome</keyword>
<evidence type="ECO:0008006" key="4">
    <source>
        <dbReference type="Google" id="ProtNLM"/>
    </source>
</evidence>
<keyword evidence="1" id="KW-0175">Coiled coil</keyword>
<dbReference type="Proteomes" id="UP001595978">
    <property type="component" value="Unassembled WGS sequence"/>
</dbReference>
<evidence type="ECO:0000313" key="3">
    <source>
        <dbReference type="Proteomes" id="UP001595978"/>
    </source>
</evidence>
<proteinExistence type="predicted"/>
<evidence type="ECO:0000313" key="2">
    <source>
        <dbReference type="EMBL" id="MFC5542800.1"/>
    </source>
</evidence>
<protein>
    <recommendedName>
        <fullName evidence="4">Four helix bundle protein</fullName>
    </recommendedName>
</protein>
<dbReference type="InterPro" id="IPR036583">
    <property type="entry name" value="23S_rRNA_IVS_sf"/>
</dbReference>